<proteinExistence type="predicted"/>
<keyword evidence="4" id="KW-1185">Reference proteome</keyword>
<gene>
    <name evidence="3" type="ORF">SAMN02745165_02284</name>
</gene>
<feature type="compositionally biased region" description="Gly residues" evidence="1">
    <location>
        <begin position="46"/>
        <end position="58"/>
    </location>
</feature>
<name>A0A1M6IXN2_MALRU</name>
<evidence type="ECO:0000313" key="3">
    <source>
        <dbReference type="EMBL" id="SHJ39196.1"/>
    </source>
</evidence>
<keyword evidence="2" id="KW-0732">Signal</keyword>
<evidence type="ECO:0000313" key="4">
    <source>
        <dbReference type="Proteomes" id="UP000184171"/>
    </source>
</evidence>
<protein>
    <submittedName>
        <fullName evidence="3">Uncharacterized protein</fullName>
    </submittedName>
</protein>
<dbReference type="AlphaFoldDB" id="A0A1M6IXN2"/>
<organism evidence="3 4">
    <name type="scientific">Malonomonas rubra DSM 5091</name>
    <dbReference type="NCBI Taxonomy" id="1122189"/>
    <lineage>
        <taxon>Bacteria</taxon>
        <taxon>Pseudomonadati</taxon>
        <taxon>Thermodesulfobacteriota</taxon>
        <taxon>Desulfuromonadia</taxon>
        <taxon>Desulfuromonadales</taxon>
        <taxon>Geopsychrobacteraceae</taxon>
        <taxon>Malonomonas</taxon>
    </lineage>
</organism>
<feature type="compositionally biased region" description="Low complexity" evidence="1">
    <location>
        <begin position="59"/>
        <end position="69"/>
    </location>
</feature>
<evidence type="ECO:0000256" key="1">
    <source>
        <dbReference type="SAM" id="MobiDB-lite"/>
    </source>
</evidence>
<dbReference type="EMBL" id="FQZT01000007">
    <property type="protein sequence ID" value="SHJ39196.1"/>
    <property type="molecule type" value="Genomic_DNA"/>
</dbReference>
<dbReference type="Proteomes" id="UP000184171">
    <property type="component" value="Unassembled WGS sequence"/>
</dbReference>
<feature type="chain" id="PRO_5012160943" evidence="2">
    <location>
        <begin position="24"/>
        <end position="201"/>
    </location>
</feature>
<reference evidence="3 4" key="1">
    <citation type="submission" date="2016-11" db="EMBL/GenBank/DDBJ databases">
        <authorList>
            <person name="Jaros S."/>
            <person name="Januszkiewicz K."/>
            <person name="Wedrychowicz H."/>
        </authorList>
    </citation>
    <scope>NUCLEOTIDE SEQUENCE [LARGE SCALE GENOMIC DNA]</scope>
    <source>
        <strain evidence="3 4">DSM 5091</strain>
    </source>
</reference>
<sequence length="201" mass="20085">MSLRKIFCLFLFALFVLAPYSLSFDTGKLVTADAFAKGGNGNGNGNGNGGGNGNGVGNSNGHSHGPSHGNGLGAAKESGSLGKAEKNIASASKLGRLNAAHASATARANASPNSAVGRIAAYEAAVYGRMDAQSQLEALQSDPSTPQAELDAALTAVEVAVQAEMETLAAAANKDVDQDVAQAVNDLLGIDEGTEEAAAAL</sequence>
<evidence type="ECO:0000256" key="2">
    <source>
        <dbReference type="SAM" id="SignalP"/>
    </source>
</evidence>
<dbReference type="STRING" id="1122189.SAMN02745165_02284"/>
<feature type="region of interest" description="Disordered" evidence="1">
    <location>
        <begin position="46"/>
        <end position="78"/>
    </location>
</feature>
<feature type="signal peptide" evidence="2">
    <location>
        <begin position="1"/>
        <end position="23"/>
    </location>
</feature>
<accession>A0A1M6IXN2</accession>